<evidence type="ECO:0000256" key="1">
    <source>
        <dbReference type="SAM" id="Phobius"/>
    </source>
</evidence>
<sequence length="413" mass="47761">MARNKAKENVYSVILFLLLYGVTEAIASAGLYYLGEKRNVFYQPADTLSEKHQEKITELIEGKTQYYQWSSTLGWTIQPNGSSRLFQANSAGFRGDRNYPLKPPDNILRITSFGDSFTHGAEVKNHETWQATMEKSSGYEVLNFGVGAFGLDQAYLRYQKDGKQYESQVVLIGFMVENIYRHINTFRPFYFPQTGFPLGKPRFILEGGELLEIPNALPTQAHYQKLLQRPQSVLAEVGAHDRYYNRRYKSSLIDWSPTVRLVRILIQEFSDGDRQTWVSLNQIYHPESEAFQVTTAIFDRFYQEVQDNGSIPIIIIFPRWHDVQDYRTTDNRSYQPLLDRFAAQGYRYIDLMDLFADEELDLSKIFLTEYGHNSALGNQMIAERILDYLKDLQEAETLELSLNRSPRPSIPLG</sequence>
<keyword evidence="1" id="KW-0812">Transmembrane</keyword>
<dbReference type="SUPFAM" id="SSF52266">
    <property type="entry name" value="SGNH hydrolase"/>
    <property type="match status" value="1"/>
</dbReference>
<name>A0A1L9QWT0_9CYAN</name>
<evidence type="ECO:0008006" key="4">
    <source>
        <dbReference type="Google" id="ProtNLM"/>
    </source>
</evidence>
<dbReference type="InterPro" id="IPR036514">
    <property type="entry name" value="SGNH_hydro_sf"/>
</dbReference>
<reference evidence="2" key="1">
    <citation type="submission" date="2016-10" db="EMBL/GenBank/DDBJ databases">
        <title>CRISPR-Cas defence system in Roseofilum reptotaenium: evidence of a bacteriophage-cyanobacterium arms race in the coral black band disease.</title>
        <authorList>
            <person name="Buerger P."/>
            <person name="Wood-Charlson E.M."/>
            <person name="Weynberg K.D."/>
            <person name="Willis B."/>
            <person name="Van Oppen M.J."/>
        </authorList>
    </citation>
    <scope>NUCLEOTIDE SEQUENCE [LARGE SCALE GENOMIC DNA]</scope>
    <source>
        <strain evidence="2">AO1-A</strain>
    </source>
</reference>
<dbReference type="Proteomes" id="UP000183940">
    <property type="component" value="Unassembled WGS sequence"/>
</dbReference>
<accession>A0A1L9QWT0</accession>
<keyword evidence="1" id="KW-1133">Transmembrane helix</keyword>
<dbReference type="STRING" id="1925591.BI308_03110"/>
<feature type="transmembrane region" description="Helical" evidence="1">
    <location>
        <begin position="12"/>
        <end position="34"/>
    </location>
</feature>
<evidence type="ECO:0000313" key="2">
    <source>
        <dbReference type="EMBL" id="OJJ27057.1"/>
    </source>
</evidence>
<proteinExistence type="predicted"/>
<evidence type="ECO:0000313" key="3">
    <source>
        <dbReference type="Proteomes" id="UP000183940"/>
    </source>
</evidence>
<keyword evidence="3" id="KW-1185">Reference proteome</keyword>
<gene>
    <name evidence="2" type="ORF">BI308_03110</name>
</gene>
<keyword evidence="1" id="KW-0472">Membrane</keyword>
<organism evidence="2 3">
    <name type="scientific">Roseofilum reptotaenium AO1-A</name>
    <dbReference type="NCBI Taxonomy" id="1925591"/>
    <lineage>
        <taxon>Bacteria</taxon>
        <taxon>Bacillati</taxon>
        <taxon>Cyanobacteriota</taxon>
        <taxon>Cyanophyceae</taxon>
        <taxon>Desertifilales</taxon>
        <taxon>Desertifilaceae</taxon>
        <taxon>Roseofilum</taxon>
    </lineage>
</organism>
<protein>
    <recommendedName>
        <fullName evidence="4">SGNH hydrolase-type esterase domain-containing protein</fullName>
    </recommendedName>
</protein>
<dbReference type="AlphaFoldDB" id="A0A1L9QWT0"/>
<comment type="caution">
    <text evidence="2">The sequence shown here is derived from an EMBL/GenBank/DDBJ whole genome shotgun (WGS) entry which is preliminary data.</text>
</comment>
<dbReference type="EMBL" id="MLAW01000003">
    <property type="protein sequence ID" value="OJJ27057.1"/>
    <property type="molecule type" value="Genomic_DNA"/>
</dbReference>
<dbReference type="Gene3D" id="3.40.50.1110">
    <property type="entry name" value="SGNH hydrolase"/>
    <property type="match status" value="2"/>
</dbReference>